<dbReference type="Pfam" id="PF08572">
    <property type="entry name" value="PRP3"/>
    <property type="match status" value="1"/>
</dbReference>
<dbReference type="EMBL" id="JAHMUF010000022">
    <property type="protein sequence ID" value="KAG7191881.1"/>
    <property type="molecule type" value="Genomic_DNA"/>
</dbReference>
<dbReference type="InterPro" id="IPR027104">
    <property type="entry name" value="Prp3"/>
</dbReference>
<evidence type="ECO:0000256" key="4">
    <source>
        <dbReference type="ARBA" id="ARBA00023242"/>
    </source>
</evidence>
<evidence type="ECO:0000313" key="7">
    <source>
        <dbReference type="EMBL" id="KAG7191881.1"/>
    </source>
</evidence>
<dbReference type="OrthoDB" id="10264544at2759"/>
<evidence type="ECO:0000313" key="8">
    <source>
        <dbReference type="Proteomes" id="UP000790833"/>
    </source>
</evidence>
<gene>
    <name evidence="7" type="ORF">KQ657_002670</name>
</gene>
<feature type="domain" description="Small nuclear ribonucleoprotein Prp3 C-terminal" evidence="5">
    <location>
        <begin position="295"/>
        <end position="413"/>
    </location>
</feature>
<evidence type="ECO:0000256" key="1">
    <source>
        <dbReference type="ARBA" id="ARBA00004123"/>
    </source>
</evidence>
<dbReference type="PANTHER" id="PTHR14212">
    <property type="entry name" value="U4/U6-ASSOCIATED RNA SPLICING FACTOR-RELATED"/>
    <property type="match status" value="1"/>
</dbReference>
<evidence type="ECO:0000259" key="5">
    <source>
        <dbReference type="Pfam" id="PF06544"/>
    </source>
</evidence>
<keyword evidence="8" id="KW-1185">Reference proteome</keyword>
<protein>
    <submittedName>
        <fullName evidence="7">Uncharacterized protein</fullName>
    </submittedName>
</protein>
<feature type="domain" description="Pre-mRNA-splicing factor 3" evidence="6">
    <location>
        <begin position="55"/>
        <end position="271"/>
    </location>
</feature>
<dbReference type="PANTHER" id="PTHR14212:SF0">
    <property type="entry name" value="U4_U6 SMALL NUCLEAR RIBONUCLEOPROTEIN PRP3"/>
    <property type="match status" value="1"/>
</dbReference>
<comment type="caution">
    <text evidence="7">The sequence shown here is derived from an EMBL/GenBank/DDBJ whole genome shotgun (WGS) entry which is preliminary data.</text>
</comment>
<dbReference type="RefSeq" id="XP_043047433.1">
    <property type="nucleotide sequence ID" value="XM_043193424.1"/>
</dbReference>
<dbReference type="CDD" id="cd24162">
    <property type="entry name" value="Prp3_C"/>
    <property type="match status" value="1"/>
</dbReference>
<keyword evidence="2" id="KW-0507">mRNA processing</keyword>
<organism evidence="7 8">
    <name type="scientific">Scheffersomyces spartinae</name>
    <dbReference type="NCBI Taxonomy" id="45513"/>
    <lineage>
        <taxon>Eukaryota</taxon>
        <taxon>Fungi</taxon>
        <taxon>Dikarya</taxon>
        <taxon>Ascomycota</taxon>
        <taxon>Saccharomycotina</taxon>
        <taxon>Pichiomycetes</taxon>
        <taxon>Debaryomycetaceae</taxon>
        <taxon>Scheffersomyces</taxon>
    </lineage>
</organism>
<dbReference type="GeneID" id="66116044"/>
<dbReference type="InterPro" id="IPR013881">
    <property type="entry name" value="Pre-mRNA_splic_Prp3_dom"/>
</dbReference>
<comment type="subcellular location">
    <subcellularLocation>
        <location evidence="1">Nucleus</location>
    </subcellularLocation>
</comment>
<keyword evidence="4" id="KW-0539">Nucleus</keyword>
<evidence type="ECO:0000256" key="2">
    <source>
        <dbReference type="ARBA" id="ARBA00022664"/>
    </source>
</evidence>
<dbReference type="GO" id="GO:0046540">
    <property type="term" value="C:U4/U6 x U5 tri-snRNP complex"/>
    <property type="evidence" value="ECO:0007669"/>
    <property type="project" value="InterPro"/>
</dbReference>
<dbReference type="Pfam" id="PF06544">
    <property type="entry name" value="Prp3_C"/>
    <property type="match status" value="1"/>
</dbReference>
<evidence type="ECO:0000259" key="6">
    <source>
        <dbReference type="Pfam" id="PF08572"/>
    </source>
</evidence>
<dbReference type="AlphaFoldDB" id="A0A9P7V674"/>
<sequence>MSRQLNDKLTAKGSGGLNVEIHPLLKEITPTPRLPKNHNPLKRNVRDVFDPTAINPYLNQADTAIKAKKHRGFELAPQGKFIAEADALRSQLKAEAEQNRHEEEIRLKGLVPDIVIGEDKYRLENPPMVEWWDKPYLTVNSYEECRLDESKIDYENESAPVTEYIQHPVFIVNKDSSTTMSPAASTAVFLTKKEMKKMRRNERLQKLKDKQDRIKLGIDPPPPPKVRLSNLMNVLANESARDPTALEMKVRHEAKARVDQHLKQNKQRQLTKEEKQAKIQLQHERDLSRGKFMVVFRIESLNNGKHLYKINMNAKQLELNGICLHNPKFNLVIIEGGSKGIKFYKKLLLKRINWNEQDEDSNDNVVENKCRIVWENEVKQLTFKKWSQMYTQDDENAVDVLRAFGLESYWPQALAVED</sequence>
<dbReference type="InterPro" id="IPR010541">
    <property type="entry name" value="Prp3_C"/>
</dbReference>
<reference evidence="7" key="1">
    <citation type="submission" date="2021-03" db="EMBL/GenBank/DDBJ databases">
        <authorList>
            <person name="Palmer J.M."/>
        </authorList>
    </citation>
    <scope>NUCLEOTIDE SEQUENCE</scope>
    <source>
        <strain evidence="7">ARV_011</strain>
    </source>
</reference>
<name>A0A9P7V674_9ASCO</name>
<dbReference type="Proteomes" id="UP000790833">
    <property type="component" value="Unassembled WGS sequence"/>
</dbReference>
<proteinExistence type="predicted"/>
<dbReference type="GO" id="GO:0000398">
    <property type="term" value="P:mRNA splicing, via spliceosome"/>
    <property type="evidence" value="ECO:0007669"/>
    <property type="project" value="InterPro"/>
</dbReference>
<evidence type="ECO:0000256" key="3">
    <source>
        <dbReference type="ARBA" id="ARBA00023187"/>
    </source>
</evidence>
<accession>A0A9P7V674</accession>
<keyword evidence="3" id="KW-0508">mRNA splicing</keyword>